<evidence type="ECO:0000313" key="3">
    <source>
        <dbReference type="Proteomes" id="UP000655366"/>
    </source>
</evidence>
<evidence type="ECO:0000256" key="1">
    <source>
        <dbReference type="SAM" id="MobiDB-lite"/>
    </source>
</evidence>
<accession>A0A931CUB5</accession>
<keyword evidence="3" id="KW-1185">Reference proteome</keyword>
<reference evidence="2 3" key="1">
    <citation type="submission" date="2020-11" db="EMBL/GenBank/DDBJ databases">
        <title>Arthrobacter antarcticus sp. nov., isolated from Antarctic Soil.</title>
        <authorList>
            <person name="Li J."/>
        </authorList>
    </citation>
    <scope>NUCLEOTIDE SEQUENCE [LARGE SCALE GENOMIC DNA]</scope>
    <source>
        <strain evidence="2 3">Z1-20</strain>
    </source>
</reference>
<protein>
    <submittedName>
        <fullName evidence="2">Uncharacterized protein</fullName>
    </submittedName>
</protein>
<gene>
    <name evidence="2" type="ORF">IV500_17055</name>
</gene>
<dbReference type="Proteomes" id="UP000655366">
    <property type="component" value="Unassembled WGS sequence"/>
</dbReference>
<feature type="region of interest" description="Disordered" evidence="1">
    <location>
        <begin position="1"/>
        <end position="43"/>
    </location>
</feature>
<feature type="compositionally biased region" description="Low complexity" evidence="1">
    <location>
        <begin position="17"/>
        <end position="30"/>
    </location>
</feature>
<evidence type="ECO:0000313" key="2">
    <source>
        <dbReference type="EMBL" id="MBG0741084.1"/>
    </source>
</evidence>
<proteinExistence type="predicted"/>
<comment type="caution">
    <text evidence="2">The sequence shown here is derived from an EMBL/GenBank/DDBJ whole genome shotgun (WGS) entry which is preliminary data.</text>
</comment>
<name>A0A931CUB5_9MICC</name>
<dbReference type="AlphaFoldDB" id="A0A931CUB5"/>
<feature type="compositionally biased region" description="Polar residues" evidence="1">
    <location>
        <begin position="1"/>
        <end position="15"/>
    </location>
</feature>
<organism evidence="2 3">
    <name type="scientific">Arthrobacter terrae</name>
    <dbReference type="NCBI Taxonomy" id="2935737"/>
    <lineage>
        <taxon>Bacteria</taxon>
        <taxon>Bacillati</taxon>
        <taxon>Actinomycetota</taxon>
        <taxon>Actinomycetes</taxon>
        <taxon>Micrococcales</taxon>
        <taxon>Micrococcaceae</taxon>
        <taxon>Arthrobacter</taxon>
    </lineage>
</organism>
<feature type="region of interest" description="Disordered" evidence="1">
    <location>
        <begin position="237"/>
        <end position="274"/>
    </location>
</feature>
<dbReference type="RefSeq" id="WP_196398021.1">
    <property type="nucleotide sequence ID" value="NZ_JADNYM010000025.1"/>
</dbReference>
<sequence>MTENPLTPNAQTPSHRATAQTAGTGSTTEAAKTEATDVAQVTAESAGHVAATVKDETAHVASEVGSQAKDLLTQMRTELGDQADTQQQRLAGGLRSVADELHSMVESSEQSGMASDLVRQGADRSASAASWLEGRDSAALLEEVRGFARQRPVAFLALAAGVGILAGRLTRGLSAGTPSKGATNSAAPDNSAAPVPVVPVVPVSPAPVVPVSPAPVVPVSPVPASMPVQPYGSGDVYAEPTLAPGEPPISTTALPGTPGYLAPATEPLPDNGRY</sequence>
<dbReference type="EMBL" id="JADNYM010000025">
    <property type="protein sequence ID" value="MBG0741084.1"/>
    <property type="molecule type" value="Genomic_DNA"/>
</dbReference>